<keyword evidence="2" id="KW-1185">Reference proteome</keyword>
<reference evidence="1" key="1">
    <citation type="submission" date="2023-10" db="EMBL/GenBank/DDBJ databases">
        <authorList>
            <person name="Domelevo Entfellner J.-B."/>
        </authorList>
    </citation>
    <scope>NUCLEOTIDE SEQUENCE</scope>
</reference>
<evidence type="ECO:0000313" key="1">
    <source>
        <dbReference type="EMBL" id="CAJ1976402.1"/>
    </source>
</evidence>
<proteinExistence type="predicted"/>
<evidence type="ECO:0000313" key="2">
    <source>
        <dbReference type="Proteomes" id="UP001189624"/>
    </source>
</evidence>
<protein>
    <submittedName>
        <fullName evidence="1">Uncharacterized protein</fullName>
    </submittedName>
</protein>
<name>A0AA86W115_9FABA</name>
<dbReference type="EMBL" id="OY731407">
    <property type="protein sequence ID" value="CAJ1976402.1"/>
    <property type="molecule type" value="Genomic_DNA"/>
</dbReference>
<dbReference type="Gramene" id="rna-AYBTSS11_LOCUS28540">
    <property type="protein sequence ID" value="CAJ1976402.1"/>
    <property type="gene ID" value="gene-AYBTSS11_LOCUS28540"/>
</dbReference>
<dbReference type="Proteomes" id="UP001189624">
    <property type="component" value="Chromosome 10"/>
</dbReference>
<organism evidence="1 2">
    <name type="scientific">Sphenostylis stenocarpa</name>
    <dbReference type="NCBI Taxonomy" id="92480"/>
    <lineage>
        <taxon>Eukaryota</taxon>
        <taxon>Viridiplantae</taxon>
        <taxon>Streptophyta</taxon>
        <taxon>Embryophyta</taxon>
        <taxon>Tracheophyta</taxon>
        <taxon>Spermatophyta</taxon>
        <taxon>Magnoliopsida</taxon>
        <taxon>eudicotyledons</taxon>
        <taxon>Gunneridae</taxon>
        <taxon>Pentapetalae</taxon>
        <taxon>rosids</taxon>
        <taxon>fabids</taxon>
        <taxon>Fabales</taxon>
        <taxon>Fabaceae</taxon>
        <taxon>Papilionoideae</taxon>
        <taxon>50 kb inversion clade</taxon>
        <taxon>NPAAA clade</taxon>
        <taxon>indigoferoid/millettioid clade</taxon>
        <taxon>Phaseoleae</taxon>
        <taxon>Sphenostylis</taxon>
    </lineage>
</organism>
<sequence>MKWRKETQKLNWSSLSLASEKIAVLYCTYPVMEEYCTDMIMMDPLQYVRFFQTLAVTGKVGSYDPFFQDQDLSREKASRVVWNPHD</sequence>
<accession>A0AA86W115</accession>
<gene>
    <name evidence="1" type="ORF">AYBTSS11_LOCUS28540</name>
</gene>
<dbReference type="AlphaFoldDB" id="A0AA86W115"/>